<sequence length="95" mass="10516">FLTRGGRPVNGERPAIQSYSLRASYVLPLHAATGILERLLLCNFSGASTIAEESSEEEVNGTKPYQGYLKSEEARWRDRLCNLWSLLSADGKDLA</sequence>
<reference evidence="1" key="1">
    <citation type="submission" date="2021-02" db="EMBL/GenBank/DDBJ databases">
        <authorList>
            <person name="Dougan E. K."/>
            <person name="Rhodes N."/>
            <person name="Thang M."/>
            <person name="Chan C."/>
        </authorList>
    </citation>
    <scope>NUCLEOTIDE SEQUENCE</scope>
</reference>
<evidence type="ECO:0000313" key="2">
    <source>
        <dbReference type="Proteomes" id="UP000649617"/>
    </source>
</evidence>
<dbReference type="OrthoDB" id="432004at2759"/>
<comment type="caution">
    <text evidence="1">The sequence shown here is derived from an EMBL/GenBank/DDBJ whole genome shotgun (WGS) entry which is preliminary data.</text>
</comment>
<keyword evidence="2" id="KW-1185">Reference proteome</keyword>
<organism evidence="1 2">
    <name type="scientific">Symbiodinium pilosum</name>
    <name type="common">Dinoflagellate</name>
    <dbReference type="NCBI Taxonomy" id="2952"/>
    <lineage>
        <taxon>Eukaryota</taxon>
        <taxon>Sar</taxon>
        <taxon>Alveolata</taxon>
        <taxon>Dinophyceae</taxon>
        <taxon>Suessiales</taxon>
        <taxon>Symbiodiniaceae</taxon>
        <taxon>Symbiodinium</taxon>
    </lineage>
</organism>
<feature type="non-terminal residue" evidence="1">
    <location>
        <position position="95"/>
    </location>
</feature>
<accession>A0A812XYP3</accession>
<dbReference type="AlphaFoldDB" id="A0A812XYP3"/>
<dbReference type="Proteomes" id="UP000649617">
    <property type="component" value="Unassembled WGS sequence"/>
</dbReference>
<feature type="non-terminal residue" evidence="1">
    <location>
        <position position="1"/>
    </location>
</feature>
<evidence type="ECO:0000313" key="1">
    <source>
        <dbReference type="EMBL" id="CAE7757495.1"/>
    </source>
</evidence>
<gene>
    <name evidence="1" type="primary">esyt3</name>
    <name evidence="1" type="ORF">SPIL2461_LOCUS22044</name>
</gene>
<name>A0A812XYP3_SYMPI</name>
<proteinExistence type="predicted"/>
<protein>
    <submittedName>
        <fullName evidence="1">Esyt3 protein</fullName>
    </submittedName>
</protein>
<dbReference type="EMBL" id="CAJNIZ010046829">
    <property type="protein sequence ID" value="CAE7757495.1"/>
    <property type="molecule type" value="Genomic_DNA"/>
</dbReference>